<sequence length="394" mass="44281">MRGIMRFKLYETLDDVRAIVADQIPEGVNLEYKGSDVLINRDANTVCKTVSALANSAGGTFIVGIEMKNLAPVGIDGGTPGPSKRDWIYQIINGGTFPAVETVEISEFSTPTGTIYVIDVSPSPQAPHQSNDRKYYKRRGSHSDVMEHYEIEDVRNRPKRPLQPLRAELRTQNILAHLRLTNAHETDTISDLRCQIEANFPMQRDSLGALGERGIRALAPRSDLHFLLGSLIEILQTDEPVVTFKFSYTFHDTPMAQSATFHLADWNRSSIMQTPVERALGQLGEKLDKMNGQIEGLRKTAEAYTNAVADGSGLRISQRTLHTLKDLPQLFDLREFDAAGYCIIAEISLDDAYAIERLRYYPSNQAKELYEQISPEARARFEKHFKVDFSEDDT</sequence>
<evidence type="ECO:0000313" key="5">
    <source>
        <dbReference type="Proteomes" id="UP000319949"/>
    </source>
</evidence>
<feature type="region of interest" description="Disordered" evidence="2">
    <location>
        <begin position="120"/>
        <end position="139"/>
    </location>
</feature>
<evidence type="ECO:0000256" key="1">
    <source>
        <dbReference type="SAM" id="Coils"/>
    </source>
</evidence>
<name>A0A560CVW6_9BRAD</name>
<evidence type="ECO:0000313" key="4">
    <source>
        <dbReference type="EMBL" id="TWA88997.1"/>
    </source>
</evidence>
<organism evidence="4 5">
    <name type="scientific">Bradyrhizobium stylosanthis</name>
    <dbReference type="NCBI Taxonomy" id="1803665"/>
    <lineage>
        <taxon>Bacteria</taxon>
        <taxon>Pseudomonadati</taxon>
        <taxon>Pseudomonadota</taxon>
        <taxon>Alphaproteobacteria</taxon>
        <taxon>Hyphomicrobiales</taxon>
        <taxon>Nitrobacteraceae</taxon>
        <taxon>Bradyrhizobium</taxon>
    </lineage>
</organism>
<keyword evidence="4" id="KW-0238">DNA-binding</keyword>
<proteinExistence type="predicted"/>
<gene>
    <name evidence="4" type="ORF">FBZ96_12213</name>
</gene>
<dbReference type="GO" id="GO:0003677">
    <property type="term" value="F:DNA binding"/>
    <property type="evidence" value="ECO:0007669"/>
    <property type="project" value="UniProtKB-KW"/>
</dbReference>
<dbReference type="AlphaFoldDB" id="A0A560CVW6"/>
<keyword evidence="1" id="KW-0175">Coiled coil</keyword>
<dbReference type="Gene3D" id="3.30.950.30">
    <property type="entry name" value="Schlafen, AAA domain"/>
    <property type="match status" value="1"/>
</dbReference>
<feature type="coiled-coil region" evidence="1">
    <location>
        <begin position="280"/>
        <end position="307"/>
    </location>
</feature>
<reference evidence="4 5" key="1">
    <citation type="submission" date="2019-06" db="EMBL/GenBank/DDBJ databases">
        <title>Genomic Encyclopedia of Type Strains, Phase IV (KMG-V): Genome sequencing to study the core and pangenomes of soil and plant-associated prokaryotes.</title>
        <authorList>
            <person name="Whitman W."/>
        </authorList>
    </citation>
    <scope>NUCLEOTIDE SEQUENCE [LARGE SCALE GENOMIC DNA]</scope>
    <source>
        <strain evidence="4 5">BR 510</strain>
    </source>
</reference>
<dbReference type="Pfam" id="PF04326">
    <property type="entry name" value="SLFN_AlbA_2"/>
    <property type="match status" value="1"/>
</dbReference>
<accession>A0A560CVW6</accession>
<dbReference type="OrthoDB" id="9768354at2"/>
<keyword evidence="5" id="KW-1185">Reference proteome</keyword>
<feature type="domain" description="Schlafen AlbA-2" evidence="3">
    <location>
        <begin position="27"/>
        <end position="146"/>
    </location>
</feature>
<evidence type="ECO:0000259" key="3">
    <source>
        <dbReference type="Pfam" id="PF04326"/>
    </source>
</evidence>
<dbReference type="EMBL" id="VITK01000022">
    <property type="protein sequence ID" value="TWA88997.1"/>
    <property type="molecule type" value="Genomic_DNA"/>
</dbReference>
<evidence type="ECO:0000256" key="2">
    <source>
        <dbReference type="SAM" id="MobiDB-lite"/>
    </source>
</evidence>
<dbReference type="InterPro" id="IPR007421">
    <property type="entry name" value="Schlafen_AlbA_2_dom"/>
</dbReference>
<protein>
    <submittedName>
        <fullName evidence="4">Putative DNA-binding protein</fullName>
    </submittedName>
</protein>
<dbReference type="Proteomes" id="UP000319949">
    <property type="component" value="Unassembled WGS sequence"/>
</dbReference>
<dbReference type="RefSeq" id="WP_145670320.1">
    <property type="nucleotide sequence ID" value="NZ_VITK01000022.1"/>
</dbReference>
<comment type="caution">
    <text evidence="4">The sequence shown here is derived from an EMBL/GenBank/DDBJ whole genome shotgun (WGS) entry which is preliminary data.</text>
</comment>
<dbReference type="InterPro" id="IPR038461">
    <property type="entry name" value="Schlafen_AlbA_2_dom_sf"/>
</dbReference>